<dbReference type="HAMAP" id="MF_00017">
    <property type="entry name" value="RecR"/>
    <property type="match status" value="1"/>
</dbReference>
<dbReference type="Pfam" id="PF21176">
    <property type="entry name" value="RecR_HhH"/>
    <property type="match status" value="1"/>
</dbReference>
<dbReference type="PANTHER" id="PTHR30446:SF0">
    <property type="entry name" value="RECOMBINATION PROTEIN RECR"/>
    <property type="match status" value="1"/>
</dbReference>
<proteinExistence type="inferred from homology"/>
<feature type="domain" description="Toprim" evidence="8">
    <location>
        <begin position="80"/>
        <end position="175"/>
    </location>
</feature>
<feature type="zinc finger region" description="C4-type" evidence="7">
    <location>
        <begin position="57"/>
        <end position="72"/>
    </location>
</feature>
<dbReference type="PROSITE" id="PS01300">
    <property type="entry name" value="RECR"/>
    <property type="match status" value="1"/>
</dbReference>
<keyword evidence="10" id="KW-1185">Reference proteome</keyword>
<comment type="caution">
    <text evidence="9">The sequence shown here is derived from an EMBL/GenBank/DDBJ whole genome shotgun (WGS) entry which is preliminary data.</text>
</comment>
<gene>
    <name evidence="7 9" type="primary">recR</name>
    <name evidence="9" type="ORF">IGX34_12865</name>
</gene>
<keyword evidence="4 7" id="KW-0862">Zinc</keyword>
<accession>A0ABR9GB37</accession>
<keyword evidence="3 7" id="KW-0863">Zinc-finger</keyword>
<evidence type="ECO:0000256" key="1">
    <source>
        <dbReference type="ARBA" id="ARBA00022723"/>
    </source>
</evidence>
<dbReference type="NCBIfam" id="TIGR00615">
    <property type="entry name" value="recR"/>
    <property type="match status" value="1"/>
</dbReference>
<dbReference type="SMART" id="SM00493">
    <property type="entry name" value="TOPRIM"/>
    <property type="match status" value="1"/>
</dbReference>
<dbReference type="InterPro" id="IPR006171">
    <property type="entry name" value="TOPRIM_dom"/>
</dbReference>
<keyword evidence="1 7" id="KW-0479">Metal-binding</keyword>
<dbReference type="PANTHER" id="PTHR30446">
    <property type="entry name" value="RECOMBINATION PROTEIN RECR"/>
    <property type="match status" value="1"/>
</dbReference>
<comment type="similarity">
    <text evidence="7">Belongs to the RecR family.</text>
</comment>
<dbReference type="InterPro" id="IPR015967">
    <property type="entry name" value="Rcmb_RecR_Znf"/>
</dbReference>
<evidence type="ECO:0000259" key="8">
    <source>
        <dbReference type="PROSITE" id="PS50880"/>
    </source>
</evidence>
<dbReference type="Pfam" id="PF21175">
    <property type="entry name" value="RecR_C"/>
    <property type="match status" value="1"/>
</dbReference>
<evidence type="ECO:0000256" key="4">
    <source>
        <dbReference type="ARBA" id="ARBA00022833"/>
    </source>
</evidence>
<dbReference type="InterPro" id="IPR034137">
    <property type="entry name" value="TOPRIM_RecR"/>
</dbReference>
<sequence>MSSSPLLSELIEALRCLPGVGGKSAQRMAFHLLERERERGLKLAAVLQQAMQNIGHCARCRNFSETPLCSICASSSRDRHVLCVVESPTDLAAIEQATGYRGQYFVLMGRLSPLDGLGPEELGLGLLSERLGEGDVEELILATNPTVEGEATAHYLAQLARAAGIRPTRLAHGVPLGGELEYVDRGTLAHAFGSRQSVE</sequence>
<reference evidence="9 10" key="1">
    <citation type="submission" date="2020-09" db="EMBL/GenBank/DDBJ databases">
        <title>Dyella sp. 7MK23 isolated from forest soil.</title>
        <authorList>
            <person name="Fu J."/>
        </authorList>
    </citation>
    <scope>NUCLEOTIDE SEQUENCE [LARGE SCALE GENOMIC DNA]</scope>
    <source>
        <strain evidence="9 10">7MK23</strain>
    </source>
</reference>
<dbReference type="CDD" id="cd01025">
    <property type="entry name" value="TOPRIM_recR"/>
    <property type="match status" value="1"/>
</dbReference>
<dbReference type="Gene3D" id="1.10.8.420">
    <property type="entry name" value="RecR Domain 1"/>
    <property type="match status" value="1"/>
</dbReference>
<dbReference type="Gene3D" id="6.10.250.240">
    <property type="match status" value="1"/>
</dbReference>
<keyword evidence="6 7" id="KW-0234">DNA repair</keyword>
<evidence type="ECO:0000256" key="3">
    <source>
        <dbReference type="ARBA" id="ARBA00022771"/>
    </source>
</evidence>
<organism evidence="9 10">
    <name type="scientific">Dyella acidiphila</name>
    <dbReference type="NCBI Taxonomy" id="2775866"/>
    <lineage>
        <taxon>Bacteria</taxon>
        <taxon>Pseudomonadati</taxon>
        <taxon>Pseudomonadota</taxon>
        <taxon>Gammaproteobacteria</taxon>
        <taxon>Lysobacterales</taxon>
        <taxon>Rhodanobacteraceae</taxon>
        <taxon>Dyella</taxon>
    </lineage>
</organism>
<dbReference type="Pfam" id="PF02132">
    <property type="entry name" value="RecR_ZnF"/>
    <property type="match status" value="1"/>
</dbReference>
<dbReference type="PROSITE" id="PS50880">
    <property type="entry name" value="TOPRIM"/>
    <property type="match status" value="1"/>
</dbReference>
<keyword evidence="5 7" id="KW-0233">DNA recombination</keyword>
<evidence type="ECO:0000256" key="5">
    <source>
        <dbReference type="ARBA" id="ARBA00023172"/>
    </source>
</evidence>
<name>A0ABR9GB37_9GAMM</name>
<dbReference type="InterPro" id="IPR023627">
    <property type="entry name" value="Rcmb_RecR"/>
</dbReference>
<dbReference type="EMBL" id="JACZZA010000007">
    <property type="protein sequence ID" value="MBE1161272.1"/>
    <property type="molecule type" value="Genomic_DNA"/>
</dbReference>
<dbReference type="RefSeq" id="WP_192556124.1">
    <property type="nucleotide sequence ID" value="NZ_JACZZA010000007.1"/>
</dbReference>
<evidence type="ECO:0000256" key="2">
    <source>
        <dbReference type="ARBA" id="ARBA00022763"/>
    </source>
</evidence>
<evidence type="ECO:0000313" key="9">
    <source>
        <dbReference type="EMBL" id="MBE1161272.1"/>
    </source>
</evidence>
<evidence type="ECO:0000313" key="10">
    <source>
        <dbReference type="Proteomes" id="UP000651010"/>
    </source>
</evidence>
<dbReference type="SUPFAM" id="SSF111304">
    <property type="entry name" value="Recombination protein RecR"/>
    <property type="match status" value="1"/>
</dbReference>
<keyword evidence="2 7" id="KW-0227">DNA damage</keyword>
<dbReference type="Gene3D" id="3.40.1360.10">
    <property type="match status" value="1"/>
</dbReference>
<protein>
    <recommendedName>
        <fullName evidence="7">Recombination protein RecR</fullName>
    </recommendedName>
</protein>
<dbReference type="Proteomes" id="UP000651010">
    <property type="component" value="Unassembled WGS sequence"/>
</dbReference>
<dbReference type="Pfam" id="PF13662">
    <property type="entry name" value="Toprim_4"/>
    <property type="match status" value="1"/>
</dbReference>
<comment type="function">
    <text evidence="7">May play a role in DNA repair. It seems to be involved in an RecBC-independent recombinational process of DNA repair. It may act with RecF and RecO.</text>
</comment>
<dbReference type="InterPro" id="IPR000093">
    <property type="entry name" value="DNA_Rcmb_RecR"/>
</dbReference>
<evidence type="ECO:0000256" key="6">
    <source>
        <dbReference type="ARBA" id="ARBA00023204"/>
    </source>
</evidence>
<evidence type="ECO:0000256" key="7">
    <source>
        <dbReference type="HAMAP-Rule" id="MF_00017"/>
    </source>
</evidence>